<dbReference type="Gene3D" id="3.40.50.720">
    <property type="entry name" value="NAD(P)-binding Rossmann-like Domain"/>
    <property type="match status" value="1"/>
</dbReference>
<evidence type="ECO:0008006" key="3">
    <source>
        <dbReference type="Google" id="ProtNLM"/>
    </source>
</evidence>
<dbReference type="SUPFAM" id="SSF51735">
    <property type="entry name" value="NAD(P)-binding Rossmann-fold domains"/>
    <property type="match status" value="1"/>
</dbReference>
<accession>A0A1M5HKX2</accession>
<organism evidence="1 2">
    <name type="scientific">Cnuella takakiae</name>
    <dbReference type="NCBI Taxonomy" id="1302690"/>
    <lineage>
        <taxon>Bacteria</taxon>
        <taxon>Pseudomonadati</taxon>
        <taxon>Bacteroidota</taxon>
        <taxon>Chitinophagia</taxon>
        <taxon>Chitinophagales</taxon>
        <taxon>Chitinophagaceae</taxon>
        <taxon>Cnuella</taxon>
    </lineage>
</organism>
<name>A0A1M5HKX2_9BACT</name>
<dbReference type="AlphaFoldDB" id="A0A1M5HKX2"/>
<gene>
    <name evidence="1" type="ORF">SAMN05444008_11999</name>
</gene>
<protein>
    <recommendedName>
        <fullName evidence="3">NmrA-like family protein</fullName>
    </recommendedName>
</protein>
<keyword evidence="2" id="KW-1185">Reference proteome</keyword>
<dbReference type="Proteomes" id="UP000184368">
    <property type="component" value="Unassembled WGS sequence"/>
</dbReference>
<reference evidence="1 2" key="1">
    <citation type="submission" date="2016-11" db="EMBL/GenBank/DDBJ databases">
        <authorList>
            <person name="Jaros S."/>
            <person name="Januszkiewicz K."/>
            <person name="Wedrychowicz H."/>
        </authorList>
    </citation>
    <scope>NUCLEOTIDE SEQUENCE [LARGE SCALE GENOMIC DNA]</scope>
    <source>
        <strain evidence="1 2">DSM 26897</strain>
    </source>
</reference>
<evidence type="ECO:0000313" key="1">
    <source>
        <dbReference type="EMBL" id="SHG16604.1"/>
    </source>
</evidence>
<dbReference type="Gene3D" id="3.90.25.10">
    <property type="entry name" value="UDP-galactose 4-epimerase, domain 1"/>
    <property type="match status" value="1"/>
</dbReference>
<sequence length="194" mass="20791">MVHLSSWGAHRDKGTGIILGSHQVEIILNELPGVALTHLRAGSLFYNLYGFVGMIKGAGFIGANYGGDDKIVWTHPKDIADAAADELQKTLPPGNNALYVASDERTASETAKILGAAIGKPDLQWITFTDEQARAGMEQNGIPQSIAADLVDLNASIHSGALGEDYELNKPTVMGRIKVEDFAKEFAVAFLKDI</sequence>
<proteinExistence type="predicted"/>
<dbReference type="InterPro" id="IPR036291">
    <property type="entry name" value="NAD(P)-bd_dom_sf"/>
</dbReference>
<dbReference type="EMBL" id="FQUO01000019">
    <property type="protein sequence ID" value="SHG16604.1"/>
    <property type="molecule type" value="Genomic_DNA"/>
</dbReference>
<evidence type="ECO:0000313" key="2">
    <source>
        <dbReference type="Proteomes" id="UP000184368"/>
    </source>
</evidence>